<dbReference type="PRINTS" id="PR01262">
    <property type="entry name" value="INNEXIN"/>
</dbReference>
<keyword evidence="7" id="KW-0965">Cell junction</keyword>
<accession>A0A1I8AQ53</accession>
<dbReference type="Proteomes" id="UP000095287">
    <property type="component" value="Unplaced"/>
</dbReference>
<dbReference type="InterPro" id="IPR000990">
    <property type="entry name" value="Innexin"/>
</dbReference>
<keyword evidence="9 12" id="KW-0406">Ion transport</keyword>
<dbReference type="PANTHER" id="PTHR11893">
    <property type="entry name" value="INNEXIN"/>
    <property type="match status" value="1"/>
</dbReference>
<organism evidence="13 14">
    <name type="scientific">Steinernema glaseri</name>
    <dbReference type="NCBI Taxonomy" id="37863"/>
    <lineage>
        <taxon>Eukaryota</taxon>
        <taxon>Metazoa</taxon>
        <taxon>Ecdysozoa</taxon>
        <taxon>Nematoda</taxon>
        <taxon>Chromadorea</taxon>
        <taxon>Rhabditida</taxon>
        <taxon>Tylenchina</taxon>
        <taxon>Panagrolaimomorpha</taxon>
        <taxon>Strongyloidoidea</taxon>
        <taxon>Steinernematidae</taxon>
        <taxon>Steinernema</taxon>
    </lineage>
</organism>
<feature type="transmembrane region" description="Helical" evidence="12">
    <location>
        <begin position="99"/>
        <end position="119"/>
    </location>
</feature>
<keyword evidence="13" id="KW-1185">Reference proteome</keyword>
<evidence type="ECO:0000256" key="1">
    <source>
        <dbReference type="ARBA" id="ARBA00004610"/>
    </source>
</evidence>
<evidence type="ECO:0000256" key="11">
    <source>
        <dbReference type="ARBA" id="ARBA00023303"/>
    </source>
</evidence>
<keyword evidence="3 12" id="KW-0813">Transport</keyword>
<dbReference type="Pfam" id="PF00876">
    <property type="entry name" value="Innexin"/>
    <property type="match status" value="1"/>
</dbReference>
<keyword evidence="6" id="KW-0303">Gap junction</keyword>
<evidence type="ECO:0000313" key="13">
    <source>
        <dbReference type="Proteomes" id="UP000095287"/>
    </source>
</evidence>
<dbReference type="PANTHER" id="PTHR11893:SF36">
    <property type="entry name" value="INNEXIN-5"/>
    <property type="match status" value="1"/>
</dbReference>
<dbReference type="GO" id="GO:0005243">
    <property type="term" value="F:gap junction channel activity"/>
    <property type="evidence" value="ECO:0007669"/>
    <property type="project" value="TreeGrafter"/>
</dbReference>
<evidence type="ECO:0000256" key="4">
    <source>
        <dbReference type="ARBA" id="ARBA00022475"/>
    </source>
</evidence>
<keyword evidence="8 12" id="KW-1133">Transmembrane helix</keyword>
<dbReference type="AlphaFoldDB" id="A0A1I8AQ53"/>
<gene>
    <name evidence="12" type="primary">inx</name>
</gene>
<dbReference type="WBParaSite" id="L893_g8025.t1">
    <property type="protein sequence ID" value="L893_g8025.t1"/>
    <property type="gene ID" value="L893_g8025"/>
</dbReference>
<comment type="subcellular location">
    <subcellularLocation>
        <location evidence="1">Cell junction</location>
        <location evidence="1">Gap junction</location>
    </subcellularLocation>
    <subcellularLocation>
        <location evidence="2 12">Cell membrane</location>
        <topology evidence="2 12">Multi-pass membrane protein</topology>
    </subcellularLocation>
</comment>
<evidence type="ECO:0000256" key="2">
    <source>
        <dbReference type="ARBA" id="ARBA00004651"/>
    </source>
</evidence>
<evidence type="ECO:0000256" key="8">
    <source>
        <dbReference type="ARBA" id="ARBA00022989"/>
    </source>
</evidence>
<evidence type="ECO:0000256" key="9">
    <source>
        <dbReference type="ARBA" id="ARBA00023065"/>
    </source>
</evidence>
<keyword evidence="11 12" id="KW-0407">Ion channel</keyword>
<evidence type="ECO:0000313" key="14">
    <source>
        <dbReference type="WBParaSite" id="L893_g8025.t1"/>
    </source>
</evidence>
<proteinExistence type="inferred from homology"/>
<comment type="similarity">
    <text evidence="12">Belongs to the pannexin family.</text>
</comment>
<feature type="transmembrane region" description="Helical" evidence="12">
    <location>
        <begin position="12"/>
        <end position="33"/>
    </location>
</feature>
<keyword evidence="5 12" id="KW-0812">Transmembrane</keyword>
<keyword evidence="10 12" id="KW-0472">Membrane</keyword>
<sequence length="227" mass="26621">MIGESYLTVIYITTKILFLLINSIQFAFMAAFVGGGDRMWGWHVTMATLRGETWRETGLFPRVTMCDFKVNKDNKTINSYTVQCVLSANMLNEKLFVFLWWWAMVLQVTTFSNLIYWLVVLQKEDSRKEFIRDLLVSSGKIDKCRKNLQEGQSEKEKKKETPDKVDSFVRDYIKRDGVLVLRLMVSNAGEIVTSEIVGRLYDCYIEWESQKKQRKQQELEEVKKIPQ</sequence>
<dbReference type="GO" id="GO:0005921">
    <property type="term" value="C:gap junction"/>
    <property type="evidence" value="ECO:0007669"/>
    <property type="project" value="UniProtKB-SubCell"/>
</dbReference>
<evidence type="ECO:0000256" key="7">
    <source>
        <dbReference type="ARBA" id="ARBA00022949"/>
    </source>
</evidence>
<dbReference type="GO" id="GO:0005886">
    <property type="term" value="C:plasma membrane"/>
    <property type="evidence" value="ECO:0007669"/>
    <property type="project" value="UniProtKB-SubCell"/>
</dbReference>
<evidence type="ECO:0000256" key="3">
    <source>
        <dbReference type="ARBA" id="ARBA00022448"/>
    </source>
</evidence>
<evidence type="ECO:0000256" key="10">
    <source>
        <dbReference type="ARBA" id="ARBA00023136"/>
    </source>
</evidence>
<dbReference type="GO" id="GO:0034220">
    <property type="term" value="P:monoatomic ion transmembrane transport"/>
    <property type="evidence" value="ECO:0007669"/>
    <property type="project" value="UniProtKB-KW"/>
</dbReference>
<comment type="function">
    <text evidence="12">Structural component of the gap junctions.</text>
</comment>
<reference evidence="14" key="1">
    <citation type="submission" date="2016-11" db="UniProtKB">
        <authorList>
            <consortium name="WormBaseParasite"/>
        </authorList>
    </citation>
    <scope>IDENTIFICATION</scope>
</reference>
<keyword evidence="4" id="KW-1003">Cell membrane</keyword>
<comment type="caution">
    <text evidence="12">Lacks conserved residue(s) required for the propagation of feature annotation.</text>
</comment>
<evidence type="ECO:0000256" key="12">
    <source>
        <dbReference type="RuleBase" id="RU010713"/>
    </source>
</evidence>
<protein>
    <recommendedName>
        <fullName evidence="12">Innexin</fullName>
    </recommendedName>
</protein>
<evidence type="ECO:0000256" key="5">
    <source>
        <dbReference type="ARBA" id="ARBA00022692"/>
    </source>
</evidence>
<dbReference type="PROSITE" id="PS51013">
    <property type="entry name" value="PANNEXIN"/>
    <property type="match status" value="1"/>
</dbReference>
<name>A0A1I8AQ53_9BILA</name>
<evidence type="ECO:0000256" key="6">
    <source>
        <dbReference type="ARBA" id="ARBA00022868"/>
    </source>
</evidence>